<dbReference type="GO" id="GO:0103023">
    <property type="term" value="F:ITPase activity"/>
    <property type="evidence" value="ECO:0007669"/>
    <property type="project" value="UniProtKB-EC"/>
</dbReference>
<sequence length="151" mass="15864">RIWSEAEVVSISVPSGVSDMPMTDEETLAGAKNRAIAARSALDAHFGIGLEGGVHPEPFGLVLQGWVVIVDGNGRTGIGGGGRLLLPDQVARRILAGTELGDIIDDILNDHNSKQKGGAVGAFTNGLVMREDSFALAVAYALAPFMFPDFY</sequence>
<dbReference type="GO" id="GO:0000166">
    <property type="term" value="F:nucleotide binding"/>
    <property type="evidence" value="ECO:0007669"/>
    <property type="project" value="UniProtKB-KW"/>
</dbReference>
<keyword evidence="4" id="KW-0547">Nucleotide-binding</keyword>
<dbReference type="Gene3D" id="3.90.950.10">
    <property type="match status" value="1"/>
</dbReference>
<evidence type="ECO:0000256" key="8">
    <source>
        <dbReference type="ARBA" id="ARBA00023211"/>
    </source>
</evidence>
<evidence type="ECO:0000259" key="12">
    <source>
        <dbReference type="Pfam" id="PF01931"/>
    </source>
</evidence>
<evidence type="ECO:0000256" key="4">
    <source>
        <dbReference type="ARBA" id="ARBA00022741"/>
    </source>
</evidence>
<dbReference type="EMBL" id="UOEU01001043">
    <property type="protein sequence ID" value="VAW43195.1"/>
    <property type="molecule type" value="Genomic_DNA"/>
</dbReference>
<dbReference type="Pfam" id="PF01931">
    <property type="entry name" value="NTPase_I-T"/>
    <property type="match status" value="1"/>
</dbReference>
<proteinExistence type="predicted"/>
<dbReference type="InterPro" id="IPR026533">
    <property type="entry name" value="NTPase/PRRC1"/>
</dbReference>
<dbReference type="GO" id="GO:0006772">
    <property type="term" value="P:thiamine metabolic process"/>
    <property type="evidence" value="ECO:0007669"/>
    <property type="project" value="TreeGrafter"/>
</dbReference>
<keyword evidence="8" id="KW-0464">Manganese</keyword>
<dbReference type="GO" id="GO:0046872">
    <property type="term" value="F:metal ion binding"/>
    <property type="evidence" value="ECO:0007669"/>
    <property type="project" value="UniProtKB-KW"/>
</dbReference>
<feature type="non-terminal residue" evidence="13">
    <location>
        <position position="1"/>
    </location>
</feature>
<accession>A0A3B0VI24</accession>
<dbReference type="PANTHER" id="PTHR34699:SF2">
    <property type="entry name" value="NON-CANONICAL PURINE NTP PHOSPHATASE_PRRC1 DOMAIN-CONTAINING PROTEIN"/>
    <property type="match status" value="1"/>
</dbReference>
<dbReference type="InterPro" id="IPR050299">
    <property type="entry name" value="YjjX_NTPase"/>
</dbReference>
<dbReference type="EC" id="3.6.1.73" evidence="9"/>
<name>A0A3B0VI24_9ZZZZ</name>
<feature type="domain" description="Non-canonical purine NTP phosphatase/PRRC1" evidence="12">
    <location>
        <begin position="2"/>
        <end position="146"/>
    </location>
</feature>
<reference evidence="13" key="1">
    <citation type="submission" date="2018-06" db="EMBL/GenBank/DDBJ databases">
        <authorList>
            <person name="Zhirakovskaya E."/>
        </authorList>
    </citation>
    <scope>NUCLEOTIDE SEQUENCE</scope>
</reference>
<evidence type="ECO:0000256" key="6">
    <source>
        <dbReference type="ARBA" id="ARBA00022842"/>
    </source>
</evidence>
<comment type="cofactor">
    <cofactor evidence="2">
        <name>Mg(2+)</name>
        <dbReference type="ChEBI" id="CHEBI:18420"/>
    </cofactor>
</comment>
<keyword evidence="3" id="KW-0479">Metal-binding</keyword>
<dbReference type="PANTHER" id="PTHR34699">
    <property type="match status" value="1"/>
</dbReference>
<evidence type="ECO:0000256" key="7">
    <source>
        <dbReference type="ARBA" id="ARBA00023080"/>
    </source>
</evidence>
<evidence type="ECO:0000256" key="9">
    <source>
        <dbReference type="ARBA" id="ARBA00038901"/>
    </source>
</evidence>
<evidence type="ECO:0000256" key="2">
    <source>
        <dbReference type="ARBA" id="ARBA00001946"/>
    </source>
</evidence>
<keyword evidence="7" id="KW-0546">Nucleotide metabolism</keyword>
<protein>
    <recommendedName>
        <fullName evidence="9">inosine/xanthosine triphosphatase</fullName>
        <ecNumber evidence="9">3.6.1.73</ecNumber>
    </recommendedName>
</protein>
<evidence type="ECO:0000256" key="11">
    <source>
        <dbReference type="ARBA" id="ARBA00048781"/>
    </source>
</evidence>
<evidence type="ECO:0000313" key="13">
    <source>
        <dbReference type="EMBL" id="VAW43195.1"/>
    </source>
</evidence>
<dbReference type="GO" id="GO:0009117">
    <property type="term" value="P:nucleotide metabolic process"/>
    <property type="evidence" value="ECO:0007669"/>
    <property type="project" value="UniProtKB-KW"/>
</dbReference>
<gene>
    <name evidence="13" type="ORF">MNBD_CHLOROFLEXI01-704</name>
</gene>
<comment type="catalytic activity">
    <reaction evidence="10">
        <text>ITP + H2O = IDP + phosphate + H(+)</text>
        <dbReference type="Rhea" id="RHEA:28330"/>
        <dbReference type="ChEBI" id="CHEBI:15377"/>
        <dbReference type="ChEBI" id="CHEBI:15378"/>
        <dbReference type="ChEBI" id="CHEBI:43474"/>
        <dbReference type="ChEBI" id="CHEBI:58280"/>
        <dbReference type="ChEBI" id="CHEBI:61402"/>
        <dbReference type="EC" id="3.6.1.73"/>
    </reaction>
</comment>
<evidence type="ECO:0000256" key="5">
    <source>
        <dbReference type="ARBA" id="ARBA00022801"/>
    </source>
</evidence>
<comment type="catalytic activity">
    <reaction evidence="11">
        <text>XTP + H2O = XDP + phosphate + H(+)</text>
        <dbReference type="Rhea" id="RHEA:28406"/>
        <dbReference type="ChEBI" id="CHEBI:15377"/>
        <dbReference type="ChEBI" id="CHEBI:15378"/>
        <dbReference type="ChEBI" id="CHEBI:43474"/>
        <dbReference type="ChEBI" id="CHEBI:59884"/>
        <dbReference type="ChEBI" id="CHEBI:61314"/>
        <dbReference type="EC" id="3.6.1.73"/>
    </reaction>
</comment>
<keyword evidence="6" id="KW-0460">Magnesium</keyword>
<evidence type="ECO:0000256" key="3">
    <source>
        <dbReference type="ARBA" id="ARBA00022723"/>
    </source>
</evidence>
<evidence type="ECO:0000256" key="1">
    <source>
        <dbReference type="ARBA" id="ARBA00001936"/>
    </source>
</evidence>
<keyword evidence="5" id="KW-0378">Hydrolase</keyword>
<evidence type="ECO:0000256" key="10">
    <source>
        <dbReference type="ARBA" id="ARBA00048174"/>
    </source>
</evidence>
<dbReference type="InterPro" id="IPR029001">
    <property type="entry name" value="ITPase-like_fam"/>
</dbReference>
<comment type="cofactor">
    <cofactor evidence="1">
        <name>Mn(2+)</name>
        <dbReference type="ChEBI" id="CHEBI:29035"/>
    </cofactor>
</comment>
<dbReference type="AlphaFoldDB" id="A0A3B0VI24"/>
<dbReference type="SUPFAM" id="SSF52972">
    <property type="entry name" value="ITPase-like"/>
    <property type="match status" value="1"/>
</dbReference>
<organism evidence="13">
    <name type="scientific">hydrothermal vent metagenome</name>
    <dbReference type="NCBI Taxonomy" id="652676"/>
    <lineage>
        <taxon>unclassified sequences</taxon>
        <taxon>metagenomes</taxon>
        <taxon>ecological metagenomes</taxon>
    </lineage>
</organism>